<reference evidence="2 3" key="1">
    <citation type="submission" date="2022-11" db="EMBL/GenBank/DDBJ databases">
        <title>Deinococcus ZS9-10, Low Temperature and Draught-tolerating, UV-resistant Bacteria from Continental Antarctica.</title>
        <authorList>
            <person name="Cheng L."/>
        </authorList>
    </citation>
    <scope>NUCLEOTIDE SEQUENCE [LARGE SCALE GENOMIC DNA]</scope>
    <source>
        <strain evidence="2 3">ZS9-10</strain>
    </source>
</reference>
<gene>
    <name evidence="2" type="ORF">ORD21_16210</name>
</gene>
<organism evidence="2 3">
    <name type="scientific">Deinococcus arenicola</name>
    <dbReference type="NCBI Taxonomy" id="2994950"/>
    <lineage>
        <taxon>Bacteria</taxon>
        <taxon>Thermotogati</taxon>
        <taxon>Deinococcota</taxon>
        <taxon>Deinococci</taxon>
        <taxon>Deinococcales</taxon>
        <taxon>Deinococcaceae</taxon>
        <taxon>Deinococcus</taxon>
    </lineage>
</organism>
<dbReference type="EMBL" id="JAPMIV010000047">
    <property type="protein sequence ID" value="MDV6376141.1"/>
    <property type="molecule type" value="Genomic_DNA"/>
</dbReference>
<evidence type="ECO:0000313" key="2">
    <source>
        <dbReference type="EMBL" id="MDV6376141.1"/>
    </source>
</evidence>
<evidence type="ECO:0008006" key="4">
    <source>
        <dbReference type="Google" id="ProtNLM"/>
    </source>
</evidence>
<name>A0ABU4DUN2_9DEIO</name>
<dbReference type="Proteomes" id="UP001276150">
    <property type="component" value="Unassembled WGS sequence"/>
</dbReference>
<sequence length="75" mass="8201">MQRASTAGHCPGENQPNVGHTITTLRYARGTPDQRGGFACTSTTWREQRIMAKGTFSRNKPHVNIGTIGHVDHGK</sequence>
<accession>A0ABU4DUN2</accession>
<evidence type="ECO:0000313" key="3">
    <source>
        <dbReference type="Proteomes" id="UP001276150"/>
    </source>
</evidence>
<evidence type="ECO:0000256" key="1">
    <source>
        <dbReference type="SAM" id="MobiDB-lite"/>
    </source>
</evidence>
<keyword evidence="3" id="KW-1185">Reference proteome</keyword>
<comment type="caution">
    <text evidence="2">The sequence shown here is derived from an EMBL/GenBank/DDBJ whole genome shotgun (WGS) entry which is preliminary data.</text>
</comment>
<dbReference type="InterPro" id="IPR027417">
    <property type="entry name" value="P-loop_NTPase"/>
</dbReference>
<feature type="non-terminal residue" evidence="2">
    <location>
        <position position="75"/>
    </location>
</feature>
<feature type="region of interest" description="Disordered" evidence="1">
    <location>
        <begin position="1"/>
        <end position="20"/>
    </location>
</feature>
<proteinExistence type="predicted"/>
<dbReference type="RefSeq" id="WP_317641490.1">
    <property type="nucleotide sequence ID" value="NZ_JAPMIV010000047.1"/>
</dbReference>
<dbReference type="Gene3D" id="3.40.50.300">
    <property type="entry name" value="P-loop containing nucleotide triphosphate hydrolases"/>
    <property type="match status" value="1"/>
</dbReference>
<protein>
    <recommendedName>
        <fullName evidence="4">Elongation factor Tu</fullName>
    </recommendedName>
</protein>